<reference evidence="1" key="1">
    <citation type="journal article" date="2014" name="Front. Microbiol.">
        <title>High frequency of phylogenetically diverse reductive dehalogenase-homologous genes in deep subseafloor sedimentary metagenomes.</title>
        <authorList>
            <person name="Kawai M."/>
            <person name="Futagami T."/>
            <person name="Toyoda A."/>
            <person name="Takaki Y."/>
            <person name="Nishi S."/>
            <person name="Hori S."/>
            <person name="Arai W."/>
            <person name="Tsubouchi T."/>
            <person name="Morono Y."/>
            <person name="Uchiyama I."/>
            <person name="Ito T."/>
            <person name="Fujiyama A."/>
            <person name="Inagaki F."/>
            <person name="Takami H."/>
        </authorList>
    </citation>
    <scope>NUCLEOTIDE SEQUENCE</scope>
    <source>
        <strain evidence="1">Expedition CK06-06</strain>
    </source>
</reference>
<evidence type="ECO:0000313" key="1">
    <source>
        <dbReference type="EMBL" id="GAI62595.1"/>
    </source>
</evidence>
<gene>
    <name evidence="1" type="ORF">S12H4_01538</name>
</gene>
<protein>
    <submittedName>
        <fullName evidence="1">Uncharacterized protein</fullName>
    </submittedName>
</protein>
<comment type="caution">
    <text evidence="1">The sequence shown here is derived from an EMBL/GenBank/DDBJ whole genome shotgun (WGS) entry which is preliminary data.</text>
</comment>
<dbReference type="EMBL" id="BARW01000314">
    <property type="protein sequence ID" value="GAI62595.1"/>
    <property type="molecule type" value="Genomic_DNA"/>
</dbReference>
<proteinExistence type="predicted"/>
<dbReference type="AlphaFoldDB" id="X1RHG8"/>
<sequence length="52" mass="5905">MKLVSSLYSMARFANLISKILRPSKIPAYMVNRQIGKHGARGLYIKGKGRKR</sequence>
<accession>X1RHG8</accession>
<name>X1RHG8_9ZZZZ</name>
<organism evidence="1">
    <name type="scientific">marine sediment metagenome</name>
    <dbReference type="NCBI Taxonomy" id="412755"/>
    <lineage>
        <taxon>unclassified sequences</taxon>
        <taxon>metagenomes</taxon>
        <taxon>ecological metagenomes</taxon>
    </lineage>
</organism>